<gene>
    <name evidence="1" type="ORF">OIU77_013527</name>
</gene>
<reference evidence="1" key="1">
    <citation type="submission" date="2022-10" db="EMBL/GenBank/DDBJ databases">
        <authorList>
            <person name="Hyden B.L."/>
            <person name="Feng K."/>
            <person name="Yates T."/>
            <person name="Jawdy S."/>
            <person name="Smart L.B."/>
            <person name="Muchero W."/>
        </authorList>
    </citation>
    <scope>NUCLEOTIDE SEQUENCE</scope>
    <source>
        <tissue evidence="1">Shoot tip</tissue>
    </source>
</reference>
<comment type="caution">
    <text evidence="1">The sequence shown here is derived from an EMBL/GenBank/DDBJ whole genome shotgun (WGS) entry which is preliminary data.</text>
</comment>
<keyword evidence="2" id="KW-1185">Reference proteome</keyword>
<accession>A0ABQ8ZUD2</accession>
<sequence>MRLELQPFKLVTDVAVPPSSTLDITPANRQKVELFPIPFSLDCGNAEGICKTVEDSEKPQYLEFKQIRICETGGRSSEIRHDFCPW</sequence>
<evidence type="ECO:0000313" key="1">
    <source>
        <dbReference type="EMBL" id="KAJ6311792.1"/>
    </source>
</evidence>
<organism evidence="1 2">
    <name type="scientific">Salix suchowensis</name>
    <dbReference type="NCBI Taxonomy" id="1278906"/>
    <lineage>
        <taxon>Eukaryota</taxon>
        <taxon>Viridiplantae</taxon>
        <taxon>Streptophyta</taxon>
        <taxon>Embryophyta</taxon>
        <taxon>Tracheophyta</taxon>
        <taxon>Spermatophyta</taxon>
        <taxon>Magnoliopsida</taxon>
        <taxon>eudicotyledons</taxon>
        <taxon>Gunneridae</taxon>
        <taxon>Pentapetalae</taxon>
        <taxon>rosids</taxon>
        <taxon>fabids</taxon>
        <taxon>Malpighiales</taxon>
        <taxon>Salicaceae</taxon>
        <taxon>Saliceae</taxon>
        <taxon>Salix</taxon>
    </lineage>
</organism>
<proteinExistence type="predicted"/>
<evidence type="ECO:0000313" key="2">
    <source>
        <dbReference type="Proteomes" id="UP001141253"/>
    </source>
</evidence>
<dbReference type="Proteomes" id="UP001141253">
    <property type="component" value="Chromosome 10"/>
</dbReference>
<dbReference type="EMBL" id="JAPFFI010000024">
    <property type="protein sequence ID" value="KAJ6311792.1"/>
    <property type="molecule type" value="Genomic_DNA"/>
</dbReference>
<reference evidence="1" key="2">
    <citation type="journal article" date="2023" name="Int. J. Mol. Sci.">
        <title>De Novo Assembly and Annotation of 11 Diverse Shrub Willow (Salix) Genomes Reveals Novel Gene Organization in Sex-Linked Regions.</title>
        <authorList>
            <person name="Hyden B."/>
            <person name="Feng K."/>
            <person name="Yates T.B."/>
            <person name="Jawdy S."/>
            <person name="Cereghino C."/>
            <person name="Smart L.B."/>
            <person name="Muchero W."/>
        </authorList>
    </citation>
    <scope>NUCLEOTIDE SEQUENCE</scope>
    <source>
        <tissue evidence="1">Shoot tip</tissue>
    </source>
</reference>
<name>A0ABQ8ZUD2_9ROSI</name>
<protein>
    <submittedName>
        <fullName evidence="1">Uncharacterized protein</fullName>
    </submittedName>
</protein>